<organism evidence="1 2">
    <name type="scientific">Tribonema minus</name>
    <dbReference type="NCBI Taxonomy" id="303371"/>
    <lineage>
        <taxon>Eukaryota</taxon>
        <taxon>Sar</taxon>
        <taxon>Stramenopiles</taxon>
        <taxon>Ochrophyta</taxon>
        <taxon>PX clade</taxon>
        <taxon>Xanthophyceae</taxon>
        <taxon>Tribonematales</taxon>
        <taxon>Tribonemataceae</taxon>
        <taxon>Tribonema</taxon>
    </lineage>
</organism>
<evidence type="ECO:0000313" key="1">
    <source>
        <dbReference type="EMBL" id="KAG5186390.1"/>
    </source>
</evidence>
<proteinExistence type="predicted"/>
<protein>
    <submittedName>
        <fullName evidence="1">Uncharacterized protein</fullName>
    </submittedName>
</protein>
<keyword evidence="2" id="KW-1185">Reference proteome</keyword>
<gene>
    <name evidence="1" type="ORF">JKP88DRAFT_240994</name>
</gene>
<accession>A0A835Z3L1</accession>
<dbReference type="AlphaFoldDB" id="A0A835Z3L1"/>
<sequence length="288" mass="30516">MAFTSTQKTELLFKKLIGAPSTNENNAFYSEPIRPARPSVFQSQFYSESIPNAVPTELANASTDDLGNALDGSLVGKSYPSAAAPVIKKYSKVVLTEVAGSNGAAYEAPLDATYGRVLQDAIPFNMDSNGSYLFTLYKQSGAVIPAGSGQWVVDCESGIVSFYSLGSITGVSASQPPSISFYRYVGAKGAQTATQTIESIRSQPIEWTAPDTFVGGDVNTTGDDLAAIVLDDRNLTTLSNTTPAMSLQLGGDYDGSWRLCVVGGSNTSLQFQVRSGGVWISKSSMFNQ</sequence>
<evidence type="ECO:0000313" key="2">
    <source>
        <dbReference type="Proteomes" id="UP000664859"/>
    </source>
</evidence>
<reference evidence="1" key="1">
    <citation type="submission" date="2021-02" db="EMBL/GenBank/DDBJ databases">
        <title>First Annotated Genome of the Yellow-green Alga Tribonema minus.</title>
        <authorList>
            <person name="Mahan K.M."/>
        </authorList>
    </citation>
    <scope>NUCLEOTIDE SEQUENCE</scope>
    <source>
        <strain evidence="1">UTEX B ZZ1240</strain>
    </source>
</reference>
<name>A0A835Z3L1_9STRA</name>
<dbReference type="Proteomes" id="UP000664859">
    <property type="component" value="Unassembled WGS sequence"/>
</dbReference>
<comment type="caution">
    <text evidence="1">The sequence shown here is derived from an EMBL/GenBank/DDBJ whole genome shotgun (WGS) entry which is preliminary data.</text>
</comment>
<dbReference type="EMBL" id="JAFCMP010000112">
    <property type="protein sequence ID" value="KAG5186390.1"/>
    <property type="molecule type" value="Genomic_DNA"/>
</dbReference>